<proteinExistence type="inferred from homology"/>
<evidence type="ECO:0000256" key="2">
    <source>
        <dbReference type="ARBA" id="ARBA00006717"/>
    </source>
</evidence>
<dbReference type="GeneID" id="7831656"/>
<dbReference type="PIRSF" id="PIRSF000709">
    <property type="entry name" value="6PFK_2-Ptase"/>
    <property type="match status" value="1"/>
</dbReference>
<dbReference type="FunCoup" id="Q23F09">
    <property type="interactions" value="93"/>
</dbReference>
<keyword evidence="4 8" id="KW-0413">Isomerase</keyword>
<evidence type="ECO:0000256" key="4">
    <source>
        <dbReference type="ARBA" id="ARBA00023235"/>
    </source>
</evidence>
<comment type="similarity">
    <text evidence="2 8">Belongs to the phosphoglycerate mutase family. BPG-dependent PGAM subfamily.</text>
</comment>
<dbReference type="EMBL" id="GG662707">
    <property type="protein sequence ID" value="EAR95096.3"/>
    <property type="molecule type" value="Genomic_DNA"/>
</dbReference>
<feature type="binding site" evidence="6">
    <location>
        <begin position="210"/>
        <end position="211"/>
    </location>
    <ligand>
        <name>substrate</name>
    </ligand>
</feature>
<dbReference type="OMA" id="MLPYWYD"/>
<dbReference type="Gene3D" id="3.40.50.1240">
    <property type="entry name" value="Phosphoglycerate mutase-like"/>
    <property type="match status" value="1"/>
</dbReference>
<feature type="active site" description="Proton donor/acceptor" evidence="5">
    <location>
        <position position="114"/>
    </location>
</feature>
<keyword evidence="10" id="KW-1185">Reference proteome</keyword>
<organism evidence="9 10">
    <name type="scientific">Tetrahymena thermophila (strain SB210)</name>
    <dbReference type="NCBI Taxonomy" id="312017"/>
    <lineage>
        <taxon>Eukaryota</taxon>
        <taxon>Sar</taxon>
        <taxon>Alveolata</taxon>
        <taxon>Ciliophora</taxon>
        <taxon>Intramacronucleata</taxon>
        <taxon>Oligohymenophorea</taxon>
        <taxon>Hymenostomatida</taxon>
        <taxon>Tetrahymenina</taxon>
        <taxon>Tetrahymenidae</taxon>
        <taxon>Tetrahymena</taxon>
    </lineage>
</organism>
<dbReference type="KEGG" id="tet:TTHERM_00641240"/>
<dbReference type="PANTHER" id="PTHR11931">
    <property type="entry name" value="PHOSPHOGLYCERATE MUTASE"/>
    <property type="match status" value="1"/>
</dbReference>
<evidence type="ECO:0000256" key="6">
    <source>
        <dbReference type="PIRSR" id="PIRSR613078-2"/>
    </source>
</evidence>
<evidence type="ECO:0000256" key="7">
    <source>
        <dbReference type="PIRSR" id="PIRSR613078-3"/>
    </source>
</evidence>
<feature type="binding site" evidence="6">
    <location>
        <begin position="114"/>
        <end position="117"/>
    </location>
    <ligand>
        <name>substrate</name>
    </ligand>
</feature>
<sequence length="275" mass="31639">MIGTFFNRFSKNLHSISKYNFTSNPEAKYKIVLLRHGESVWNKENRFTGWKDVQLSPKGIEEARSAGKTLKQNGYEFDVVYTSVLTRAIMTYNNLADELGCHHLPVIKHWRLNERHYGALQGLNKTETAEKHGEEQVKIWRRSYSTPPPALELDDERFPGHDKRYKHLPIQALPRTEALSDCVARVIPFWYDQIVPSVLAGKNVLVVAHGNSLRSIVKHVDNVSEQDIIGINIPTSVPLIYEFDANFKPIRNYYLADPEELKKKQEAVQNQGKKK</sequence>
<dbReference type="Pfam" id="PF00300">
    <property type="entry name" value="His_Phos_1"/>
    <property type="match status" value="1"/>
</dbReference>
<dbReference type="PROSITE" id="PS00175">
    <property type="entry name" value="PG_MUTASE"/>
    <property type="match status" value="1"/>
</dbReference>
<reference evidence="10" key="1">
    <citation type="journal article" date="2006" name="PLoS Biol.">
        <title>Macronuclear genome sequence of the ciliate Tetrahymena thermophila, a model eukaryote.</title>
        <authorList>
            <person name="Eisen J.A."/>
            <person name="Coyne R.S."/>
            <person name="Wu M."/>
            <person name="Wu D."/>
            <person name="Thiagarajan M."/>
            <person name="Wortman J.R."/>
            <person name="Badger J.H."/>
            <person name="Ren Q."/>
            <person name="Amedeo P."/>
            <person name="Jones K.M."/>
            <person name="Tallon L.J."/>
            <person name="Delcher A.L."/>
            <person name="Salzberg S.L."/>
            <person name="Silva J.C."/>
            <person name="Haas B.J."/>
            <person name="Majoros W.H."/>
            <person name="Farzad M."/>
            <person name="Carlton J.M."/>
            <person name="Smith R.K. Jr."/>
            <person name="Garg J."/>
            <person name="Pearlman R.E."/>
            <person name="Karrer K.M."/>
            <person name="Sun L."/>
            <person name="Manning G."/>
            <person name="Elde N.C."/>
            <person name="Turkewitz A.P."/>
            <person name="Asai D.J."/>
            <person name="Wilkes D.E."/>
            <person name="Wang Y."/>
            <person name="Cai H."/>
            <person name="Collins K."/>
            <person name="Stewart B.A."/>
            <person name="Lee S.R."/>
            <person name="Wilamowska K."/>
            <person name="Weinberg Z."/>
            <person name="Ruzzo W.L."/>
            <person name="Wloga D."/>
            <person name="Gaertig J."/>
            <person name="Frankel J."/>
            <person name="Tsao C.-C."/>
            <person name="Gorovsky M.A."/>
            <person name="Keeling P.J."/>
            <person name="Waller R.F."/>
            <person name="Patron N.J."/>
            <person name="Cherry J.M."/>
            <person name="Stover N.A."/>
            <person name="Krieger C.J."/>
            <person name="del Toro C."/>
            <person name="Ryder H.F."/>
            <person name="Williamson S.C."/>
            <person name="Barbeau R.A."/>
            <person name="Hamilton E.P."/>
            <person name="Orias E."/>
        </authorList>
    </citation>
    <scope>NUCLEOTIDE SEQUENCE [LARGE SCALE GENOMIC DNA]</scope>
    <source>
        <strain evidence="10">SB210</strain>
    </source>
</reference>
<dbReference type="AlphaFoldDB" id="Q23F09"/>
<feature type="binding site" evidence="6">
    <location>
        <begin position="35"/>
        <end position="42"/>
    </location>
    <ligand>
        <name>substrate</name>
    </ligand>
</feature>
<evidence type="ECO:0000313" key="10">
    <source>
        <dbReference type="Proteomes" id="UP000009168"/>
    </source>
</evidence>
<dbReference type="EC" id="5.4.2.11" evidence="8"/>
<protein>
    <recommendedName>
        <fullName evidence="8">Phosphoglycerate mutase</fullName>
        <ecNumber evidence="8">5.4.2.11</ecNumber>
    </recommendedName>
</protein>
<gene>
    <name evidence="9" type="ORF">TTHERM_00641240</name>
</gene>
<dbReference type="HAMAP" id="MF_01039">
    <property type="entry name" value="PGAM_GpmA"/>
    <property type="match status" value="1"/>
</dbReference>
<feature type="binding site" evidence="6">
    <location>
        <begin position="48"/>
        <end position="49"/>
    </location>
    <ligand>
        <name>substrate</name>
    </ligand>
</feature>
<evidence type="ECO:0000256" key="8">
    <source>
        <dbReference type="RuleBase" id="RU004511"/>
    </source>
</evidence>
<feature type="active site" description="Tele-phosphohistidine intermediate" evidence="5">
    <location>
        <position position="36"/>
    </location>
</feature>
<dbReference type="SMART" id="SM00855">
    <property type="entry name" value="PGAM"/>
    <property type="match status" value="1"/>
</dbReference>
<dbReference type="Proteomes" id="UP000009168">
    <property type="component" value="Unassembled WGS sequence"/>
</dbReference>
<feature type="site" description="Transition state stabilizer" evidence="7">
    <location>
        <position position="209"/>
    </location>
</feature>
<dbReference type="InterPro" id="IPR013078">
    <property type="entry name" value="His_Pase_superF_clade-1"/>
</dbReference>
<dbReference type="NCBIfam" id="NF010713">
    <property type="entry name" value="PRK14115.1"/>
    <property type="match status" value="1"/>
</dbReference>
<dbReference type="InterPro" id="IPR029033">
    <property type="entry name" value="His_PPase_superfam"/>
</dbReference>
<dbReference type="NCBIfam" id="TIGR01258">
    <property type="entry name" value="pgm_1"/>
    <property type="match status" value="1"/>
</dbReference>
<dbReference type="InParanoid" id="Q23F09"/>
<accession>Q23F09</accession>
<dbReference type="RefSeq" id="XP_001015341.3">
    <property type="nucleotide sequence ID" value="XM_001015341.3"/>
</dbReference>
<dbReference type="CDD" id="cd07067">
    <property type="entry name" value="HP_PGM_like"/>
    <property type="match status" value="1"/>
</dbReference>
<keyword evidence="3 8" id="KW-0324">Glycolysis</keyword>
<dbReference type="eggNOG" id="KOG0235">
    <property type="taxonomic scope" value="Eukaryota"/>
</dbReference>
<evidence type="ECO:0000256" key="3">
    <source>
        <dbReference type="ARBA" id="ARBA00023152"/>
    </source>
</evidence>
<dbReference type="STRING" id="312017.Q23F09"/>
<dbReference type="HOGENOM" id="CLU_033323_1_1_1"/>
<dbReference type="FunFam" id="3.40.50.1240:FF:000003">
    <property type="entry name" value="2,3-bisphosphoglycerate-dependent phosphoglycerate mutase"/>
    <property type="match status" value="1"/>
</dbReference>
<feature type="binding site" evidence="6">
    <location>
        <position position="87"/>
    </location>
    <ligand>
        <name>substrate</name>
    </ligand>
</feature>
<dbReference type="SUPFAM" id="SSF53254">
    <property type="entry name" value="Phosphoglycerate mutase-like"/>
    <property type="match status" value="1"/>
</dbReference>
<name>Q23F09_TETTS</name>
<dbReference type="GO" id="GO:0004619">
    <property type="term" value="F:phosphoglycerate mutase activity"/>
    <property type="evidence" value="ECO:0007669"/>
    <property type="project" value="UniProtKB-EC"/>
</dbReference>
<dbReference type="OrthoDB" id="354304at2759"/>
<evidence type="ECO:0000256" key="1">
    <source>
        <dbReference type="ARBA" id="ARBA00000380"/>
    </source>
</evidence>
<evidence type="ECO:0000256" key="5">
    <source>
        <dbReference type="PIRSR" id="PIRSR613078-1"/>
    </source>
</evidence>
<dbReference type="GO" id="GO:0006096">
    <property type="term" value="P:glycolytic process"/>
    <property type="evidence" value="ECO:0007669"/>
    <property type="project" value="UniProtKB-KW"/>
</dbReference>
<evidence type="ECO:0000313" key="9">
    <source>
        <dbReference type="EMBL" id="EAR95096.3"/>
    </source>
</evidence>
<feature type="binding site" evidence="6">
    <location>
        <position position="125"/>
    </location>
    <ligand>
        <name>substrate</name>
    </ligand>
</feature>
<comment type="catalytic activity">
    <reaction evidence="1 8">
        <text>(2R)-2-phosphoglycerate = (2R)-3-phosphoglycerate</text>
        <dbReference type="Rhea" id="RHEA:15901"/>
        <dbReference type="ChEBI" id="CHEBI:58272"/>
        <dbReference type="ChEBI" id="CHEBI:58289"/>
        <dbReference type="EC" id="5.4.2.11"/>
    </reaction>
</comment>
<dbReference type="InterPro" id="IPR005952">
    <property type="entry name" value="Phosphogly_mut1"/>
</dbReference>
<feature type="binding site" evidence="6">
    <location>
        <begin position="141"/>
        <end position="142"/>
    </location>
    <ligand>
        <name>substrate</name>
    </ligand>
</feature>
<dbReference type="InterPro" id="IPR001345">
    <property type="entry name" value="PG/BPGM_mutase_AS"/>
</dbReference>